<gene>
    <name evidence="2" type="ORF">MOPEL_078_00260</name>
</gene>
<keyword evidence="3" id="KW-1185">Reference proteome</keyword>
<proteinExistence type="predicted"/>
<evidence type="ECO:0000256" key="1">
    <source>
        <dbReference type="SAM" id="SignalP"/>
    </source>
</evidence>
<dbReference type="RefSeq" id="WP_009482535.1">
    <property type="nucleotide sequence ID" value="NZ_BAFE01000056.1"/>
</dbReference>
<name>H5USC9_9MICO</name>
<dbReference type="EMBL" id="BAFE01000056">
    <property type="protein sequence ID" value="GAB48637.1"/>
    <property type="molecule type" value="Genomic_DNA"/>
</dbReference>
<evidence type="ECO:0000313" key="2">
    <source>
        <dbReference type="EMBL" id="GAB48637.1"/>
    </source>
</evidence>
<sequence>MKLHRSRRLVAGVALLAALPLTGCTTPGAEPGTAARVGDRTVSEKDVDAATVELAQVQLPQQIDASGVTQFLAIGPLLLDKMSDAGVPVGTAEARSQLQNPRMTLSKPTEEVLRTYVALQEVNQAQQILQQGVGDARLTSQARKVAAANDAFEQELRTYVTDGRVEVNPKYAKLPVNWVYQNGMGTQAPEGQDAPREAPAQ</sequence>
<dbReference type="AlphaFoldDB" id="H5USC9"/>
<evidence type="ECO:0008006" key="4">
    <source>
        <dbReference type="Google" id="ProtNLM"/>
    </source>
</evidence>
<keyword evidence="1" id="KW-0732">Signal</keyword>
<evidence type="ECO:0000313" key="3">
    <source>
        <dbReference type="Proteomes" id="UP000004367"/>
    </source>
</evidence>
<dbReference type="Proteomes" id="UP000004367">
    <property type="component" value="Unassembled WGS sequence"/>
</dbReference>
<protein>
    <recommendedName>
        <fullName evidence="4">Lipoprotein</fullName>
    </recommendedName>
</protein>
<comment type="caution">
    <text evidence="2">The sequence shown here is derived from an EMBL/GenBank/DDBJ whole genome shotgun (WGS) entry which is preliminary data.</text>
</comment>
<accession>H5USC9</accession>
<dbReference type="OrthoDB" id="9983622at2"/>
<feature type="signal peptide" evidence="1">
    <location>
        <begin position="1"/>
        <end position="29"/>
    </location>
</feature>
<dbReference type="STRING" id="1089455.MOPEL_078_00260"/>
<reference evidence="2 3" key="1">
    <citation type="submission" date="2012-02" db="EMBL/GenBank/DDBJ databases">
        <title>Whole genome shotgun sequence of Mobilicoccus pelagius NBRC 104925.</title>
        <authorList>
            <person name="Yoshida Y."/>
            <person name="Hosoyama A."/>
            <person name="Tsuchikane K."/>
            <person name="Katsumata H."/>
            <person name="Yamazaki S."/>
            <person name="Fujita N."/>
        </authorList>
    </citation>
    <scope>NUCLEOTIDE SEQUENCE [LARGE SCALE GENOMIC DNA]</scope>
    <source>
        <strain evidence="2 3">NBRC 104925</strain>
    </source>
</reference>
<feature type="chain" id="PRO_5003598633" description="Lipoprotein" evidence="1">
    <location>
        <begin position="30"/>
        <end position="201"/>
    </location>
</feature>
<organism evidence="2 3">
    <name type="scientific">Mobilicoccus pelagius NBRC 104925</name>
    <dbReference type="NCBI Taxonomy" id="1089455"/>
    <lineage>
        <taxon>Bacteria</taxon>
        <taxon>Bacillati</taxon>
        <taxon>Actinomycetota</taxon>
        <taxon>Actinomycetes</taxon>
        <taxon>Micrococcales</taxon>
        <taxon>Dermatophilaceae</taxon>
        <taxon>Mobilicoccus</taxon>
    </lineage>
</organism>